<dbReference type="InterPro" id="IPR001343">
    <property type="entry name" value="Hemolysn_Ca-bd"/>
</dbReference>
<reference evidence="3 4" key="1">
    <citation type="submission" date="2012-05" db="EMBL/GenBank/DDBJ databases">
        <title>Finished chromosome of genome of Chamaesiphon sp. PCC 6605.</title>
        <authorList>
            <consortium name="US DOE Joint Genome Institute"/>
            <person name="Gugger M."/>
            <person name="Coursin T."/>
            <person name="Rippka R."/>
            <person name="Tandeau De Marsac N."/>
            <person name="Huntemann M."/>
            <person name="Wei C.-L."/>
            <person name="Han J."/>
            <person name="Detter J.C."/>
            <person name="Han C."/>
            <person name="Tapia R."/>
            <person name="Chen A."/>
            <person name="Kyrpides N."/>
            <person name="Mavromatis K."/>
            <person name="Markowitz V."/>
            <person name="Szeto E."/>
            <person name="Ivanova N."/>
            <person name="Pagani I."/>
            <person name="Pati A."/>
            <person name="Goodwin L."/>
            <person name="Nordberg H.P."/>
            <person name="Cantor M.N."/>
            <person name="Hua S.X."/>
            <person name="Woyke T."/>
            <person name="Kerfeld C.A."/>
        </authorList>
    </citation>
    <scope>NUCLEOTIDE SEQUENCE [LARGE SCALE GENOMIC DNA]</scope>
    <source>
        <strain evidence="4">ATCC 27169 / PCC 6605</strain>
    </source>
</reference>
<organism evidence="3 4">
    <name type="scientific">Chamaesiphon minutus (strain ATCC 27169 / PCC 6605)</name>
    <dbReference type="NCBI Taxonomy" id="1173020"/>
    <lineage>
        <taxon>Bacteria</taxon>
        <taxon>Bacillati</taxon>
        <taxon>Cyanobacteriota</taxon>
        <taxon>Cyanophyceae</taxon>
        <taxon>Gomontiellales</taxon>
        <taxon>Chamaesiphonaceae</taxon>
        <taxon>Chamaesiphon</taxon>
    </lineage>
</organism>
<dbReference type="PANTHER" id="PTHR38340">
    <property type="entry name" value="S-LAYER PROTEIN"/>
    <property type="match status" value="1"/>
</dbReference>
<dbReference type="NCBIfam" id="TIGR03118">
    <property type="entry name" value="PEPCTERM_chp_1"/>
    <property type="match status" value="1"/>
</dbReference>
<keyword evidence="4" id="KW-1185">Reference proteome</keyword>
<comment type="subcellular location">
    <subcellularLocation>
        <location evidence="1">Secreted</location>
    </subcellularLocation>
</comment>
<dbReference type="PATRIC" id="fig|1173020.3.peg.1718"/>
<proteinExistence type="predicted"/>
<accession>K9UEM2</accession>
<dbReference type="PANTHER" id="PTHR38340:SF1">
    <property type="entry name" value="S-LAYER PROTEIN"/>
    <property type="match status" value="1"/>
</dbReference>
<name>K9UEM2_CHAP6</name>
<dbReference type="KEGG" id="cmp:Cha6605_1489"/>
<dbReference type="eggNOG" id="COG2931">
    <property type="taxonomic scope" value="Bacteria"/>
</dbReference>
<evidence type="ECO:0000256" key="2">
    <source>
        <dbReference type="ARBA" id="ARBA00022525"/>
    </source>
</evidence>
<evidence type="ECO:0000256" key="1">
    <source>
        <dbReference type="ARBA" id="ARBA00004613"/>
    </source>
</evidence>
<dbReference type="GO" id="GO:0005509">
    <property type="term" value="F:calcium ion binding"/>
    <property type="evidence" value="ECO:0007669"/>
    <property type="project" value="InterPro"/>
</dbReference>
<dbReference type="AlphaFoldDB" id="K9UEM2"/>
<keyword evidence="2" id="KW-0964">Secreted</keyword>
<dbReference type="InterPro" id="IPR011049">
    <property type="entry name" value="Serralysin-like_metalloprot_C"/>
</dbReference>
<dbReference type="Gene3D" id="2.150.10.10">
    <property type="entry name" value="Serralysin-like metalloprotease, C-terminal"/>
    <property type="match status" value="2"/>
</dbReference>
<dbReference type="InterPro" id="IPR050557">
    <property type="entry name" value="RTX_toxin/Mannuronan_C5-epim"/>
</dbReference>
<gene>
    <name evidence="3" type="ORF">Cha6605_1489</name>
</gene>
<dbReference type="SUPFAM" id="SSF51120">
    <property type="entry name" value="beta-Roll"/>
    <property type="match status" value="2"/>
</dbReference>
<dbReference type="STRING" id="1173020.Cha6605_1489"/>
<sequence length="649" mass="68497">MTDSNLSTVFDKASVLDFLNSKLSGNSYVRKNLVANKAEYNPEILEPGFIHGWGLSHRPSGVGGHFWVVGNGSAISYQFVGDVNGTPLFQDEIAYMAVPPSANGDKASPTGTVFNGSSNFVITQDAPNGPITAPTKFFFSTINGEIHAWTERKKADGTFDWPLESMPVIDRAAQGSQYFGLAVDKAGDHLYAVDVSLRHTIDVFDGNFNDITSTVGFVNPFDGGDGVQVGDYAPFNIQTLVNKDGTESVFVTYTTTREAPPVNSSIFFAEPPPPGAPLSSTKFAEFDTKGNLIDVWEDGDKLQAAWGIAYAPDNFGGLSDTLLVSSFADGTTTAFDPITKKAIDYLRDEEGKPLIVDGIWGTLFGNGASLGDTDSFYFAAGPDAAKDGVFGRLRWDGSPLLPDDAQVADFTQLADKLLAQDPSILGGDGNDVLHGTQGSDFFQAGKGNNTMFGHKGDNVFAAAEGNDIAHGGNGADLFYLGDGNNTMHGKNGIGIFMAGEGNDIAHGGKDRDLFILGNGNNTVHTGNGMNIVMTGNGKDIIYGGNDRDYIYTGAGDDIIHGGKGNNVISAGIGNDVVYLGNGADRLLLDIGEGAATIWNFDANDSISLGTTAKKTDSITTQLSGLDTQIFAGSDLLATLLNTQGNIQIV</sequence>
<protein>
    <submittedName>
        <fullName evidence="3">TIGR03118 family protein</fullName>
    </submittedName>
</protein>
<dbReference type="GO" id="GO:0005576">
    <property type="term" value="C:extracellular region"/>
    <property type="evidence" value="ECO:0007669"/>
    <property type="project" value="UniProtKB-SubCell"/>
</dbReference>
<dbReference type="PRINTS" id="PR00313">
    <property type="entry name" value="CABNDNGRPT"/>
</dbReference>
<evidence type="ECO:0000313" key="4">
    <source>
        <dbReference type="Proteomes" id="UP000010366"/>
    </source>
</evidence>
<dbReference type="InterPro" id="IPR017549">
    <property type="entry name" value="APMV_L690"/>
</dbReference>
<dbReference type="RefSeq" id="WP_015158832.1">
    <property type="nucleotide sequence ID" value="NC_019697.1"/>
</dbReference>
<evidence type="ECO:0000313" key="3">
    <source>
        <dbReference type="EMBL" id="AFY92654.1"/>
    </source>
</evidence>
<dbReference type="HOGENOM" id="CLU_421931_0_0_3"/>
<dbReference type="Proteomes" id="UP000010366">
    <property type="component" value="Chromosome"/>
</dbReference>
<dbReference type="OrthoDB" id="528455at2"/>
<dbReference type="Pfam" id="PF00353">
    <property type="entry name" value="HemolysinCabind"/>
    <property type="match status" value="3"/>
</dbReference>
<dbReference type="EMBL" id="CP003600">
    <property type="protein sequence ID" value="AFY92654.1"/>
    <property type="molecule type" value="Genomic_DNA"/>
</dbReference>